<dbReference type="AlphaFoldDB" id="A0A0F3IN05"/>
<reference evidence="1 2" key="2">
    <citation type="journal article" date="2016" name="Microb. Ecol.">
        <title>Genome Characteristics of a Novel Type I Methanotroph (Sn10-6) Isolated from a Flooded Indian Rice Field.</title>
        <authorList>
            <person name="Rahalkar M.C."/>
            <person name="Pandit P.S."/>
            <person name="Dhakephalkar P.K."/>
            <person name="Pore S."/>
            <person name="Arora P."/>
            <person name="Kapse N."/>
        </authorList>
    </citation>
    <scope>NUCLEOTIDE SEQUENCE [LARGE SCALE GENOMIC DNA]</scope>
    <source>
        <strain evidence="1 2">Sn10-6</strain>
    </source>
</reference>
<organism evidence="1 2">
    <name type="scientific">Methylocucumis oryzae</name>
    <dbReference type="NCBI Taxonomy" id="1632867"/>
    <lineage>
        <taxon>Bacteria</taxon>
        <taxon>Pseudomonadati</taxon>
        <taxon>Pseudomonadota</taxon>
        <taxon>Gammaproteobacteria</taxon>
        <taxon>Methylococcales</taxon>
        <taxon>Methylococcaceae</taxon>
        <taxon>Methylocucumis</taxon>
    </lineage>
</organism>
<protein>
    <recommendedName>
        <fullName evidence="3">Tail sheath protein subtilisin-like domain-containing protein</fullName>
    </recommendedName>
</protein>
<evidence type="ECO:0000313" key="1">
    <source>
        <dbReference type="EMBL" id="KJV08052.1"/>
    </source>
</evidence>
<evidence type="ECO:0008006" key="3">
    <source>
        <dbReference type="Google" id="ProtNLM"/>
    </source>
</evidence>
<comment type="caution">
    <text evidence="1">The sequence shown here is derived from an EMBL/GenBank/DDBJ whole genome shotgun (WGS) entry which is preliminary data.</text>
</comment>
<proteinExistence type="predicted"/>
<name>A0A0F3IN05_9GAMM</name>
<sequence length="716" mass="77390">MKNGAAAAVLQRLVPQGSKNKYIVVKSGTSIKLTPTIRDGILNTISVINQGTAAYPLPTVTISDGALGKVYVTVDKDGVIVGVDVEGGSGYLSNSTITFGGSGGSGATATLSGVKNGSLNNAKVTITNGGTGYPHPSVAFTGSGTGGEVYVTLYASGAKAGKIKAITVAKGGRDYNVWNAATNPTVVAITGGTGAGATARVTDVIDGVITAISAPNAVGDYLPSVPRISIKSKKDAQGKRGSGASATCTIDDGDIDVITVVSGGSGYKLENTIVTANLAKNPQYILMNDLPDEEEEPYLFAIKDLECFNDGMIISMHCEEKLDSAGNKADNDRIHLRIIDPLKPRGYRYEFIGDLSDDGRDDFNSSTFLPDVVSRKTDTIEITVGQDAIVQNESFMYGYYEDDEDKAGEEKWVTSEVMKYFSEGTAEFEAADYIAARRKLIATPLDFAYISSLDTDSTAIIKELAQVSYETNKNLRFDVQGETVVEAVSFVDSLNLSERLENHLIHAFWSPQLCEDPSRNNGSLQMGSATLNIAFACARNRKKDVRGFAPKHYPIVGKDWPLNKVRSNIRQNTDLSRINLDRLARAKINPVIFQDGNFIFGDAITCANVDVSLRKLIAATDMSTSIDDAVVRFGRAVIGYPMRDAVTKTKDYLKSLFEGAEAAGWLEKSTDPEMLGKSFRFEVYPSEENPYEVIIVNYWVRYQGTARQVFRNSNLH</sequence>
<keyword evidence="2" id="KW-1185">Reference proteome</keyword>
<gene>
    <name evidence="1" type="ORF">VZ94_00375</name>
</gene>
<evidence type="ECO:0000313" key="2">
    <source>
        <dbReference type="Proteomes" id="UP000033684"/>
    </source>
</evidence>
<accession>A0A0F3IN05</accession>
<dbReference type="Proteomes" id="UP000033684">
    <property type="component" value="Unassembled WGS sequence"/>
</dbReference>
<reference evidence="2" key="1">
    <citation type="submission" date="2015-03" db="EMBL/GenBank/DDBJ databases">
        <title>Draft genome sequence of a novel methanotroph (Sn10-6) isolated from flooded ricefield rhizosphere in India.</title>
        <authorList>
            <person name="Pandit P.S."/>
            <person name="Pore S.D."/>
            <person name="Arora P."/>
            <person name="Kapse N.G."/>
            <person name="Dhakephalkar P.K."/>
            <person name="Rahalkar M.C."/>
        </authorList>
    </citation>
    <scope>NUCLEOTIDE SEQUENCE [LARGE SCALE GENOMIC DNA]</scope>
    <source>
        <strain evidence="2">Sn10-6</strain>
    </source>
</reference>
<dbReference type="EMBL" id="LAJX01000004">
    <property type="protein sequence ID" value="KJV08052.1"/>
    <property type="molecule type" value="Genomic_DNA"/>
</dbReference>